<sequence>MLVKQPKIDLFIAAYILQAAGLGPLLLSTLGFLGLAIAGGLLGTHISPEKGDVGLILRRASASVFAGVYVILFLAHFGCWTYHFQMRSYRRKLLAGMTLALPFLGVRAAYAILAAWSSSDLLGGKPSSNPILAKFNPITGQWVAYLAMSLVMEFIVAILYLLFSTVLSRRRHHH</sequence>
<keyword evidence="1" id="KW-1133">Transmembrane helix</keyword>
<keyword evidence="4" id="KW-1185">Reference proteome</keyword>
<evidence type="ECO:0000256" key="1">
    <source>
        <dbReference type="SAM" id="Phobius"/>
    </source>
</evidence>
<feature type="transmembrane region" description="Helical" evidence="1">
    <location>
        <begin position="12"/>
        <end position="42"/>
    </location>
</feature>
<gene>
    <name evidence="3" type="ORF">H0H81_012715</name>
</gene>
<dbReference type="InterPro" id="IPR056119">
    <property type="entry name" value="DUF7702"/>
</dbReference>
<dbReference type="AlphaFoldDB" id="A0A9P7KM70"/>
<protein>
    <recommendedName>
        <fullName evidence="2">DUF7702 domain-containing protein</fullName>
    </recommendedName>
</protein>
<dbReference type="PANTHER" id="PTHR42109">
    <property type="entry name" value="UNPLACED GENOMIC SCAFFOLD UM_SCAF_CONTIG_1.265, WHOLE GENOME SHOTGUN SEQUENCE"/>
    <property type="match status" value="1"/>
</dbReference>
<proteinExistence type="predicted"/>
<comment type="caution">
    <text evidence="3">The sequence shown here is derived from an EMBL/GenBank/DDBJ whole genome shotgun (WGS) entry which is preliminary data.</text>
</comment>
<feature type="transmembrane region" description="Helical" evidence="1">
    <location>
        <begin position="142"/>
        <end position="163"/>
    </location>
</feature>
<keyword evidence="1" id="KW-0472">Membrane</keyword>
<organism evidence="3 4">
    <name type="scientific">Sphagnurus paluster</name>
    <dbReference type="NCBI Taxonomy" id="117069"/>
    <lineage>
        <taxon>Eukaryota</taxon>
        <taxon>Fungi</taxon>
        <taxon>Dikarya</taxon>
        <taxon>Basidiomycota</taxon>
        <taxon>Agaricomycotina</taxon>
        <taxon>Agaricomycetes</taxon>
        <taxon>Agaricomycetidae</taxon>
        <taxon>Agaricales</taxon>
        <taxon>Tricholomatineae</taxon>
        <taxon>Lyophyllaceae</taxon>
        <taxon>Sphagnurus</taxon>
    </lineage>
</organism>
<accession>A0A9P7KM70</accession>
<feature type="transmembrane region" description="Helical" evidence="1">
    <location>
        <begin position="94"/>
        <end position="116"/>
    </location>
</feature>
<reference evidence="3" key="2">
    <citation type="submission" date="2021-10" db="EMBL/GenBank/DDBJ databases">
        <title>Phylogenomics reveals ancestral predisposition of the termite-cultivated fungus Termitomyces towards a domesticated lifestyle.</title>
        <authorList>
            <person name="Auxier B."/>
            <person name="Grum-Grzhimaylo A."/>
            <person name="Cardenas M.E."/>
            <person name="Lodge J.D."/>
            <person name="Laessoe T."/>
            <person name="Pedersen O."/>
            <person name="Smith M.E."/>
            <person name="Kuyper T.W."/>
            <person name="Franco-Molano E.A."/>
            <person name="Baroni T.J."/>
            <person name="Aanen D.K."/>
        </authorList>
    </citation>
    <scope>NUCLEOTIDE SEQUENCE</scope>
    <source>
        <strain evidence="3">D49</strain>
    </source>
</reference>
<dbReference type="PANTHER" id="PTHR42109:SF2">
    <property type="entry name" value="INTEGRAL MEMBRANE PROTEIN"/>
    <property type="match status" value="1"/>
</dbReference>
<feature type="domain" description="DUF7702" evidence="2">
    <location>
        <begin position="34"/>
        <end position="167"/>
    </location>
</feature>
<keyword evidence="1" id="KW-0812">Transmembrane</keyword>
<evidence type="ECO:0000313" key="4">
    <source>
        <dbReference type="Proteomes" id="UP000717328"/>
    </source>
</evidence>
<evidence type="ECO:0000313" key="3">
    <source>
        <dbReference type="EMBL" id="KAG5653505.1"/>
    </source>
</evidence>
<dbReference type="Proteomes" id="UP000717328">
    <property type="component" value="Unassembled WGS sequence"/>
</dbReference>
<dbReference type="EMBL" id="JABCKI010000049">
    <property type="protein sequence ID" value="KAG5653505.1"/>
    <property type="molecule type" value="Genomic_DNA"/>
</dbReference>
<reference evidence="3" key="1">
    <citation type="submission" date="2021-02" db="EMBL/GenBank/DDBJ databases">
        <authorList>
            <person name="Nieuwenhuis M."/>
            <person name="Van De Peppel L.J.J."/>
        </authorList>
    </citation>
    <scope>NUCLEOTIDE SEQUENCE</scope>
    <source>
        <strain evidence="3">D49</strain>
    </source>
</reference>
<evidence type="ECO:0000259" key="2">
    <source>
        <dbReference type="Pfam" id="PF24800"/>
    </source>
</evidence>
<dbReference type="OrthoDB" id="2560628at2759"/>
<dbReference type="Pfam" id="PF24800">
    <property type="entry name" value="DUF7702"/>
    <property type="match status" value="1"/>
</dbReference>
<feature type="transmembrane region" description="Helical" evidence="1">
    <location>
        <begin position="62"/>
        <end position="82"/>
    </location>
</feature>
<name>A0A9P7KM70_9AGAR</name>